<dbReference type="Gene3D" id="1.10.10.10">
    <property type="entry name" value="Winged helix-like DNA-binding domain superfamily/Winged helix DNA-binding domain"/>
    <property type="match status" value="1"/>
</dbReference>
<dbReference type="InterPro" id="IPR036388">
    <property type="entry name" value="WH-like_DNA-bd_sf"/>
</dbReference>
<reference evidence="3 4" key="1">
    <citation type="submission" date="2020-08" db="EMBL/GenBank/DDBJ databases">
        <title>Sequencing the genomes of 1000 actinobacteria strains.</title>
        <authorList>
            <person name="Klenk H.-P."/>
        </authorList>
    </citation>
    <scope>NUCLEOTIDE SEQUENCE [LARGE SCALE GENOMIC DNA]</scope>
    <source>
        <strain evidence="3 4">DSM 45790</strain>
    </source>
</reference>
<keyword evidence="4" id="KW-1185">Reference proteome</keyword>
<evidence type="ECO:0000259" key="2">
    <source>
        <dbReference type="Pfam" id="PF03551"/>
    </source>
</evidence>
<dbReference type="EMBL" id="JACHBR010000003">
    <property type="protein sequence ID" value="MBB5631644.1"/>
    <property type="molecule type" value="Genomic_DNA"/>
</dbReference>
<dbReference type="GO" id="GO:0003677">
    <property type="term" value="F:DNA binding"/>
    <property type="evidence" value="ECO:0007669"/>
    <property type="project" value="UniProtKB-KW"/>
</dbReference>
<keyword evidence="3" id="KW-0238">DNA-binding</keyword>
<evidence type="ECO:0000313" key="4">
    <source>
        <dbReference type="Proteomes" id="UP000588112"/>
    </source>
</evidence>
<gene>
    <name evidence="3" type="ORF">BJ981_007430</name>
</gene>
<evidence type="ECO:0000313" key="3">
    <source>
        <dbReference type="EMBL" id="MBB5631644.1"/>
    </source>
</evidence>
<dbReference type="SUPFAM" id="SSF46785">
    <property type="entry name" value="Winged helix' DNA-binding domain"/>
    <property type="match status" value="1"/>
</dbReference>
<dbReference type="Pfam" id="PF03551">
    <property type="entry name" value="PadR"/>
    <property type="match status" value="1"/>
</dbReference>
<protein>
    <submittedName>
        <fullName evidence="3">DNA-binding PadR family transcriptional regulator</fullName>
    </submittedName>
</protein>
<dbReference type="RefSeq" id="WP_204070113.1">
    <property type="nucleotide sequence ID" value="NZ_BOOS01000009.1"/>
</dbReference>
<feature type="region of interest" description="Disordered" evidence="1">
    <location>
        <begin position="81"/>
        <end position="108"/>
    </location>
</feature>
<feature type="domain" description="Transcription regulator PadR N-terminal" evidence="2">
    <location>
        <begin position="25"/>
        <end position="81"/>
    </location>
</feature>
<dbReference type="InterPro" id="IPR005149">
    <property type="entry name" value="Tscrpt_reg_PadR_N"/>
</dbReference>
<sequence length="108" mass="11936">MTRRPSRQTMAVLAALAADPAAWRYGYELGREVGLKAGSLYPILMRLCDRELLEHTWEAEAPPGRPPRHLYRLTPAGLRYAADHAPAPGQAPSSATEHAPSPRPRNAW</sequence>
<dbReference type="AlphaFoldDB" id="A0A7W9DV13"/>
<accession>A0A7W9DV13</accession>
<evidence type="ECO:0000256" key="1">
    <source>
        <dbReference type="SAM" id="MobiDB-lite"/>
    </source>
</evidence>
<proteinExistence type="predicted"/>
<name>A0A7W9DV13_9ACTN</name>
<organism evidence="3 4">
    <name type="scientific">Sphaerisporangium krabiense</name>
    <dbReference type="NCBI Taxonomy" id="763782"/>
    <lineage>
        <taxon>Bacteria</taxon>
        <taxon>Bacillati</taxon>
        <taxon>Actinomycetota</taxon>
        <taxon>Actinomycetes</taxon>
        <taxon>Streptosporangiales</taxon>
        <taxon>Streptosporangiaceae</taxon>
        <taxon>Sphaerisporangium</taxon>
    </lineage>
</organism>
<dbReference type="Proteomes" id="UP000588112">
    <property type="component" value="Unassembled WGS sequence"/>
</dbReference>
<comment type="caution">
    <text evidence="3">The sequence shown here is derived from an EMBL/GenBank/DDBJ whole genome shotgun (WGS) entry which is preliminary data.</text>
</comment>
<dbReference type="InterPro" id="IPR036390">
    <property type="entry name" value="WH_DNA-bd_sf"/>
</dbReference>